<sequence length="332" mass="37496">MGKYVEKKRGVTRKNKTKQKVLLEQYKIQNTKTKTKTKEESKKLDEKYEQLFNAINEQEQRQMFELPTEQDNGQGHLTVPISLDYLNTLRENTPLQLQFSLTCNNEQFSELDSVSCIDPKIISMHPSCVSLISTSQCAITLKICGVDLSSYQNDIKIKIQGDSTKHEMECHVQALDVSAGLIVTALPQLQQAGQYQISAHLNDEINRTMAFYVYGTLLVLVKAYKIKFGKINPAVLSSGNNSIEIGVLNLFSSNSIRYTELKFSIYFHFLKSLREGKDVVVETTGTVSLSQNIIACSFEGLEKIGLKKKVLLEVSFNNGFEWIETAQTITIK</sequence>
<dbReference type="Proteomes" id="UP000023152">
    <property type="component" value="Unassembled WGS sequence"/>
</dbReference>
<dbReference type="AlphaFoldDB" id="X6MI51"/>
<evidence type="ECO:0000313" key="3">
    <source>
        <dbReference type="Proteomes" id="UP000023152"/>
    </source>
</evidence>
<keyword evidence="3" id="KW-1185">Reference proteome</keyword>
<accession>X6MI51</accession>
<dbReference type="EMBL" id="ASPP01020675">
    <property type="protein sequence ID" value="ETO13326.1"/>
    <property type="molecule type" value="Genomic_DNA"/>
</dbReference>
<gene>
    <name evidence="2" type="ORF">RFI_24048</name>
</gene>
<keyword evidence="1" id="KW-0175">Coiled coil</keyword>
<name>X6MI51_RETFI</name>
<evidence type="ECO:0000256" key="1">
    <source>
        <dbReference type="SAM" id="Coils"/>
    </source>
</evidence>
<reference evidence="2 3" key="1">
    <citation type="journal article" date="2013" name="Curr. Biol.">
        <title>The Genome of the Foraminiferan Reticulomyxa filosa.</title>
        <authorList>
            <person name="Glockner G."/>
            <person name="Hulsmann N."/>
            <person name="Schleicher M."/>
            <person name="Noegel A.A."/>
            <person name="Eichinger L."/>
            <person name="Gallinger C."/>
            <person name="Pawlowski J."/>
            <person name="Sierra R."/>
            <person name="Euteneuer U."/>
            <person name="Pillet L."/>
            <person name="Moustafa A."/>
            <person name="Platzer M."/>
            <person name="Groth M."/>
            <person name="Szafranski K."/>
            <person name="Schliwa M."/>
        </authorList>
    </citation>
    <scope>NUCLEOTIDE SEQUENCE [LARGE SCALE GENOMIC DNA]</scope>
</reference>
<feature type="coiled-coil region" evidence="1">
    <location>
        <begin position="34"/>
        <end position="61"/>
    </location>
</feature>
<protein>
    <submittedName>
        <fullName evidence="2">Uncharacterized protein</fullName>
    </submittedName>
</protein>
<comment type="caution">
    <text evidence="2">The sequence shown here is derived from an EMBL/GenBank/DDBJ whole genome shotgun (WGS) entry which is preliminary data.</text>
</comment>
<proteinExistence type="predicted"/>
<evidence type="ECO:0000313" key="2">
    <source>
        <dbReference type="EMBL" id="ETO13326.1"/>
    </source>
</evidence>
<organism evidence="2 3">
    <name type="scientific">Reticulomyxa filosa</name>
    <dbReference type="NCBI Taxonomy" id="46433"/>
    <lineage>
        <taxon>Eukaryota</taxon>
        <taxon>Sar</taxon>
        <taxon>Rhizaria</taxon>
        <taxon>Retaria</taxon>
        <taxon>Foraminifera</taxon>
        <taxon>Monothalamids</taxon>
        <taxon>Reticulomyxidae</taxon>
        <taxon>Reticulomyxa</taxon>
    </lineage>
</organism>